<dbReference type="Proteomes" id="UP000272942">
    <property type="component" value="Unassembled WGS sequence"/>
</dbReference>
<accession>A0A183AZK0</accession>
<organism evidence="7">
    <name type="scientific">Echinostoma caproni</name>
    <dbReference type="NCBI Taxonomy" id="27848"/>
    <lineage>
        <taxon>Eukaryota</taxon>
        <taxon>Metazoa</taxon>
        <taxon>Spiralia</taxon>
        <taxon>Lophotrochozoa</taxon>
        <taxon>Platyhelminthes</taxon>
        <taxon>Trematoda</taxon>
        <taxon>Digenea</taxon>
        <taxon>Plagiorchiida</taxon>
        <taxon>Echinostomata</taxon>
        <taxon>Echinostomatoidea</taxon>
        <taxon>Echinostomatidae</taxon>
        <taxon>Echinostoma</taxon>
    </lineage>
</organism>
<dbReference type="GO" id="GO:0005085">
    <property type="term" value="F:guanyl-nucleotide exchange factor activity"/>
    <property type="evidence" value="ECO:0007669"/>
    <property type="project" value="InterPro"/>
</dbReference>
<dbReference type="GO" id="GO:0008270">
    <property type="term" value="F:zinc ion binding"/>
    <property type="evidence" value="ECO:0007669"/>
    <property type="project" value="UniProtKB-KW"/>
</dbReference>
<dbReference type="PANTHER" id="PTHR23101">
    <property type="entry name" value="RAB GDP/GTP EXCHANGE FACTOR"/>
    <property type="match status" value="1"/>
</dbReference>
<dbReference type="Gene3D" id="1.10.246.120">
    <property type="match status" value="1"/>
</dbReference>
<evidence type="ECO:0000313" key="5">
    <source>
        <dbReference type="EMBL" id="VDP89657.1"/>
    </source>
</evidence>
<dbReference type="GO" id="GO:0003677">
    <property type="term" value="F:DNA binding"/>
    <property type="evidence" value="ECO:0007669"/>
    <property type="project" value="InterPro"/>
</dbReference>
<dbReference type="PROSITE" id="PS51036">
    <property type="entry name" value="ZF_A20"/>
    <property type="match status" value="1"/>
</dbReference>
<dbReference type="InterPro" id="IPR045046">
    <property type="entry name" value="Vps9-like"/>
</dbReference>
<evidence type="ECO:0000256" key="3">
    <source>
        <dbReference type="ARBA" id="ARBA00022833"/>
    </source>
</evidence>
<dbReference type="SUPFAM" id="SSF57716">
    <property type="entry name" value="Glucocorticoid receptor-like (DNA-binding domain)"/>
    <property type="match status" value="1"/>
</dbReference>
<keyword evidence="6" id="KW-1185">Reference proteome</keyword>
<dbReference type="Pfam" id="PF01754">
    <property type="entry name" value="zf-A20"/>
    <property type="match status" value="1"/>
</dbReference>
<name>A0A183AZK0_9TREM</name>
<evidence type="ECO:0000259" key="4">
    <source>
        <dbReference type="PROSITE" id="PS51036"/>
    </source>
</evidence>
<dbReference type="GO" id="GO:0016192">
    <property type="term" value="P:vesicle-mediated transport"/>
    <property type="evidence" value="ECO:0007669"/>
    <property type="project" value="InterPro"/>
</dbReference>
<evidence type="ECO:0000313" key="6">
    <source>
        <dbReference type="Proteomes" id="UP000272942"/>
    </source>
</evidence>
<gene>
    <name evidence="5" type="ORF">ECPE_LOCUS12385</name>
</gene>
<dbReference type="OrthoDB" id="300289at2759"/>
<dbReference type="InterPro" id="IPR041545">
    <property type="entry name" value="DUF5601"/>
</dbReference>
<reference evidence="5 6" key="2">
    <citation type="submission" date="2018-11" db="EMBL/GenBank/DDBJ databases">
        <authorList>
            <consortium name="Pathogen Informatics"/>
        </authorList>
    </citation>
    <scope>NUCLEOTIDE SEQUENCE [LARGE SCALE GENOMIC DNA]</scope>
    <source>
        <strain evidence="5 6">Egypt</strain>
    </source>
</reference>
<dbReference type="SUPFAM" id="SSF109993">
    <property type="entry name" value="VPS9 domain"/>
    <property type="match status" value="1"/>
</dbReference>
<reference evidence="7" key="1">
    <citation type="submission" date="2016-06" db="UniProtKB">
        <authorList>
            <consortium name="WormBaseParasite"/>
        </authorList>
    </citation>
    <scope>IDENTIFICATION</scope>
</reference>
<protein>
    <submittedName>
        <fullName evidence="7">A20-type domain-containing protein</fullName>
    </submittedName>
</protein>
<proteinExistence type="predicted"/>
<dbReference type="GO" id="GO:0031267">
    <property type="term" value="F:small GTPase binding"/>
    <property type="evidence" value="ECO:0007669"/>
    <property type="project" value="TreeGrafter"/>
</dbReference>
<evidence type="ECO:0000313" key="7">
    <source>
        <dbReference type="WBParaSite" id="ECPE_0001242101-mRNA-1"/>
    </source>
</evidence>
<dbReference type="AlphaFoldDB" id="A0A183AZK0"/>
<keyword evidence="2" id="KW-0863">Zinc-finger</keyword>
<dbReference type="Pfam" id="PF18151">
    <property type="entry name" value="DUF5601"/>
    <property type="match status" value="1"/>
</dbReference>
<feature type="domain" description="A20-type" evidence="4">
    <location>
        <begin position="49"/>
        <end position="83"/>
    </location>
</feature>
<dbReference type="WBParaSite" id="ECPE_0001242101-mRNA-1">
    <property type="protein sequence ID" value="ECPE_0001242101-mRNA-1"/>
    <property type="gene ID" value="ECPE_0001242101"/>
</dbReference>
<dbReference type="EMBL" id="UZAN01052748">
    <property type="protein sequence ID" value="VDP89657.1"/>
    <property type="molecule type" value="Genomic_DNA"/>
</dbReference>
<dbReference type="PANTHER" id="PTHR23101:SF122">
    <property type="entry name" value="RABAPTIN-5-ASSOCIATED EXCHANGE FACTOR FOR RAB5"/>
    <property type="match status" value="1"/>
</dbReference>
<evidence type="ECO:0000256" key="2">
    <source>
        <dbReference type="ARBA" id="ARBA00022771"/>
    </source>
</evidence>
<keyword evidence="3" id="KW-0862">Zinc</keyword>
<dbReference type="InterPro" id="IPR002653">
    <property type="entry name" value="Znf_A20"/>
</dbReference>
<dbReference type="Gene3D" id="1.20.5.4770">
    <property type="match status" value="1"/>
</dbReference>
<sequence length="305" mass="34255">MEARKPSHHVKVKSRRDDFFIMDALSTFIADGLTNRNTISWNMATSRVQNSSLLCKNNCGFYGNPSWDGYCSVCYRETYIEQGQSRNVTSNLSAVSTQAFSKFEAKRKQLAGKGASTLRQIFRFSKDGSRDKSSALPEECLQAATEFNSFLATLRATVSADVSRMVYKLLEELETMAGSHINQYSVVIQNFYQTVSDRISKSALYTDLPTPVTETLLNAVERFVTTWIYCWAFASPITDDESVDLKLQEKVRSLHWITPSLLDSPINPCSPDEMAPLEAATLGKRFSCSCQFGFPRAIDITLTWA</sequence>
<keyword evidence="1" id="KW-0479">Metal-binding</keyword>
<dbReference type="GO" id="GO:0030139">
    <property type="term" value="C:endocytic vesicle"/>
    <property type="evidence" value="ECO:0007669"/>
    <property type="project" value="TreeGrafter"/>
</dbReference>
<evidence type="ECO:0000256" key="1">
    <source>
        <dbReference type="ARBA" id="ARBA00022723"/>
    </source>
</evidence>
<dbReference type="InterPro" id="IPR037191">
    <property type="entry name" value="VPS9_dom_sf"/>
</dbReference>
<dbReference type="GO" id="GO:0005829">
    <property type="term" value="C:cytosol"/>
    <property type="evidence" value="ECO:0007669"/>
    <property type="project" value="TreeGrafter"/>
</dbReference>
<dbReference type="SMART" id="SM00259">
    <property type="entry name" value="ZnF_A20"/>
    <property type="match status" value="1"/>
</dbReference>